<evidence type="ECO:0000256" key="10">
    <source>
        <dbReference type="ARBA" id="ARBA00022989"/>
    </source>
</evidence>
<keyword evidence="11 14" id="KW-0472">Membrane</keyword>
<keyword evidence="12" id="KW-0675">Receptor</keyword>
<keyword evidence="9" id="KW-0067">ATP-binding</keyword>
<dbReference type="Gene3D" id="3.30.200.20">
    <property type="entry name" value="Phosphorylase Kinase, domain 1"/>
    <property type="match status" value="1"/>
</dbReference>
<evidence type="ECO:0000256" key="12">
    <source>
        <dbReference type="ARBA" id="ARBA00023170"/>
    </source>
</evidence>
<dbReference type="CDD" id="cd06899">
    <property type="entry name" value="lectin_legume_LecRK_Arcelin_ConA"/>
    <property type="match status" value="1"/>
</dbReference>
<dbReference type="InterPro" id="IPR001220">
    <property type="entry name" value="Legume_lectin_dom"/>
</dbReference>
<dbReference type="GO" id="GO:0005886">
    <property type="term" value="C:plasma membrane"/>
    <property type="evidence" value="ECO:0007669"/>
    <property type="project" value="UniProtKB-SubCell"/>
</dbReference>
<feature type="transmembrane region" description="Helical" evidence="14">
    <location>
        <begin position="313"/>
        <end position="338"/>
    </location>
</feature>
<dbReference type="GO" id="GO:0030246">
    <property type="term" value="F:carbohydrate binding"/>
    <property type="evidence" value="ECO:0007669"/>
    <property type="project" value="UniProtKB-KW"/>
</dbReference>
<comment type="caution">
    <text evidence="17">The sequence shown here is derived from an EMBL/GenBank/DDBJ whole genome shotgun (WGS) entry which is preliminary data.</text>
</comment>
<dbReference type="GO" id="GO:0002229">
    <property type="term" value="P:defense response to oomycetes"/>
    <property type="evidence" value="ECO:0007669"/>
    <property type="project" value="UniProtKB-ARBA"/>
</dbReference>
<keyword evidence="18" id="KW-1185">Reference proteome</keyword>
<evidence type="ECO:0000256" key="15">
    <source>
        <dbReference type="SAM" id="SignalP"/>
    </source>
</evidence>
<evidence type="ECO:0000256" key="9">
    <source>
        <dbReference type="ARBA" id="ARBA00022840"/>
    </source>
</evidence>
<dbReference type="Proteomes" id="UP001229421">
    <property type="component" value="Unassembled WGS sequence"/>
</dbReference>
<evidence type="ECO:0000256" key="8">
    <source>
        <dbReference type="ARBA" id="ARBA00022741"/>
    </source>
</evidence>
<organism evidence="17 18">
    <name type="scientific">Tagetes erecta</name>
    <name type="common">African marigold</name>
    <dbReference type="NCBI Taxonomy" id="13708"/>
    <lineage>
        <taxon>Eukaryota</taxon>
        <taxon>Viridiplantae</taxon>
        <taxon>Streptophyta</taxon>
        <taxon>Embryophyta</taxon>
        <taxon>Tracheophyta</taxon>
        <taxon>Spermatophyta</taxon>
        <taxon>Magnoliopsida</taxon>
        <taxon>eudicotyledons</taxon>
        <taxon>Gunneridae</taxon>
        <taxon>Pentapetalae</taxon>
        <taxon>asterids</taxon>
        <taxon>campanulids</taxon>
        <taxon>Asterales</taxon>
        <taxon>Asteraceae</taxon>
        <taxon>Asteroideae</taxon>
        <taxon>Heliantheae alliance</taxon>
        <taxon>Tageteae</taxon>
        <taxon>Tagetes</taxon>
    </lineage>
</organism>
<gene>
    <name evidence="17" type="ORF">QVD17_38456</name>
</gene>
<evidence type="ECO:0000259" key="16">
    <source>
        <dbReference type="PROSITE" id="PS50011"/>
    </source>
</evidence>
<evidence type="ECO:0000256" key="1">
    <source>
        <dbReference type="ARBA" id="ARBA00004251"/>
    </source>
</evidence>
<dbReference type="InterPro" id="IPR001245">
    <property type="entry name" value="Ser-Thr/Tyr_kinase_cat_dom"/>
</dbReference>
<dbReference type="Gene3D" id="2.60.120.200">
    <property type="match status" value="1"/>
</dbReference>
<comment type="similarity">
    <text evidence="2">In the N-terminal section; belongs to the leguminous lectin family.</text>
</comment>
<dbReference type="PROSITE" id="PS50011">
    <property type="entry name" value="PROTEIN_KINASE_DOM"/>
    <property type="match status" value="1"/>
</dbReference>
<dbReference type="Pfam" id="PF07714">
    <property type="entry name" value="PK_Tyr_Ser-Thr"/>
    <property type="match status" value="1"/>
</dbReference>
<comment type="similarity">
    <text evidence="3">In the C-terminal section; belongs to the protein kinase superfamily. Ser/Thr protein kinase family.</text>
</comment>
<keyword evidence="6 15" id="KW-0732">Signal</keyword>
<keyword evidence="5 14" id="KW-0812">Transmembrane</keyword>
<name>A0AAD8NG96_TARER</name>
<dbReference type="FunFam" id="1.10.510.10:FF:000240">
    <property type="entry name" value="Lectin-domain containing receptor kinase A4.3"/>
    <property type="match status" value="1"/>
</dbReference>
<evidence type="ECO:0000313" key="17">
    <source>
        <dbReference type="EMBL" id="KAK1406848.1"/>
    </source>
</evidence>
<dbReference type="Pfam" id="PF00139">
    <property type="entry name" value="Lectin_legB"/>
    <property type="match status" value="1"/>
</dbReference>
<protein>
    <recommendedName>
        <fullName evidence="16">Protein kinase domain-containing protein</fullName>
    </recommendedName>
</protein>
<reference evidence="17" key="1">
    <citation type="journal article" date="2023" name="bioRxiv">
        <title>Improved chromosome-level genome assembly for marigold (Tagetes erecta).</title>
        <authorList>
            <person name="Jiang F."/>
            <person name="Yuan L."/>
            <person name="Wang S."/>
            <person name="Wang H."/>
            <person name="Xu D."/>
            <person name="Wang A."/>
            <person name="Fan W."/>
        </authorList>
    </citation>
    <scope>NUCLEOTIDE SEQUENCE</scope>
    <source>
        <strain evidence="17">WSJ</strain>
        <tissue evidence="17">Leaf</tissue>
    </source>
</reference>
<evidence type="ECO:0000256" key="6">
    <source>
        <dbReference type="ARBA" id="ARBA00022729"/>
    </source>
</evidence>
<dbReference type="PANTHER" id="PTHR27007">
    <property type="match status" value="1"/>
</dbReference>
<keyword evidence="4" id="KW-1003">Cell membrane</keyword>
<evidence type="ECO:0000256" key="11">
    <source>
        <dbReference type="ARBA" id="ARBA00023136"/>
    </source>
</evidence>
<evidence type="ECO:0000256" key="4">
    <source>
        <dbReference type="ARBA" id="ARBA00022475"/>
    </source>
</evidence>
<feature type="domain" description="Protein kinase" evidence="16">
    <location>
        <begin position="383"/>
        <end position="638"/>
    </location>
</feature>
<dbReference type="Gene3D" id="1.10.510.10">
    <property type="entry name" value="Transferase(Phosphotransferase) domain 1"/>
    <property type="match status" value="1"/>
</dbReference>
<keyword evidence="7" id="KW-0430">Lectin</keyword>
<evidence type="ECO:0000313" key="18">
    <source>
        <dbReference type="Proteomes" id="UP001229421"/>
    </source>
</evidence>
<evidence type="ECO:0000256" key="7">
    <source>
        <dbReference type="ARBA" id="ARBA00022734"/>
    </source>
</evidence>
<dbReference type="GO" id="GO:0005524">
    <property type="term" value="F:ATP binding"/>
    <property type="evidence" value="ECO:0007669"/>
    <property type="project" value="UniProtKB-KW"/>
</dbReference>
<dbReference type="InterPro" id="IPR000719">
    <property type="entry name" value="Prot_kinase_dom"/>
</dbReference>
<evidence type="ECO:0000256" key="14">
    <source>
        <dbReference type="SAM" id="Phobius"/>
    </source>
</evidence>
<accession>A0AAD8NG96</accession>
<dbReference type="InterPro" id="IPR011009">
    <property type="entry name" value="Kinase-like_dom_sf"/>
</dbReference>
<dbReference type="AlphaFoldDB" id="A0AAD8NG96"/>
<dbReference type="SUPFAM" id="SSF56112">
    <property type="entry name" value="Protein kinase-like (PK-like)"/>
    <property type="match status" value="1"/>
</dbReference>
<comment type="subcellular location">
    <subcellularLocation>
        <location evidence="1">Cell membrane</location>
        <topology evidence="1">Single-pass type I membrane protein</topology>
    </subcellularLocation>
</comment>
<dbReference type="InterPro" id="IPR013320">
    <property type="entry name" value="ConA-like_dom_sf"/>
</dbReference>
<evidence type="ECO:0000256" key="3">
    <source>
        <dbReference type="ARBA" id="ARBA00010217"/>
    </source>
</evidence>
<dbReference type="GO" id="GO:0004672">
    <property type="term" value="F:protein kinase activity"/>
    <property type="evidence" value="ECO:0007669"/>
    <property type="project" value="InterPro"/>
</dbReference>
<sequence length="686" mass="76466">MDPTIINLQLIFIFFIFLLTIISSSSPSNFTLYGTAKINQTTITLTQSLTNCTLTPQFPNTGRIFHKSPFQFLNSPFNSTISFSTRFSFIIIPPPITCNSGEGITFFITSTTNPLPYSIGTIGLPQTLNANSHSSYLAIEFDTHFDRNLNDINDNHVAIDFNSVVSTASIDLSSIGIDLKSGKTINSWIEYNSSKKVIQVWVGYSDTNPDTKPDSPVLTAPIDLSKRFHRFMYVGFSGSNGDGSSVYVINNWEFKTFESGHGSVYPDIEVEELGSENCMICFPDTLHKETGPGTELDTDMLKTGRTERTGLKLAIGLLVVNLVLVTLTVCCVVMYVCLIKKQKLGHMGHPGQARPEQTRKLDNENTIPRRFKLSEIRSATKGFNRNMVIGEGVTAIVYKTDRNLAVKRFKTGTFDSQIVTEYATMVSSLHHKNLMKLKGWCCERNELVLVYDHMQNGSVDKNLEKLSFDSRLNVLIGVSSALVYLHDECDRLIVHRNVRSGNVMLDYDFVPKLGDFGFGMSREVTVTARAMGYMAPEYVYTRVPTVKTDVYSFGVVVLEVVTGRASVDDNGVAVADWVWDLWEEKRLVVAADSELVGKFDRIDMEMVLMVGLSCVHPNYEMRPSMKEVLMMLKGEMMVPELPEVKPTVLVQSFASERSTEVVVVKGGCGDDVLTSWGTPTSHFSKV</sequence>
<dbReference type="SUPFAM" id="SSF49899">
    <property type="entry name" value="Concanavalin A-like lectins/glucanases"/>
    <property type="match status" value="1"/>
</dbReference>
<dbReference type="InterPro" id="IPR050528">
    <property type="entry name" value="L-type_Lectin-RKs"/>
</dbReference>
<dbReference type="EMBL" id="JAUHHV010000011">
    <property type="protein sequence ID" value="KAK1406848.1"/>
    <property type="molecule type" value="Genomic_DNA"/>
</dbReference>
<evidence type="ECO:0000256" key="2">
    <source>
        <dbReference type="ARBA" id="ARBA00008536"/>
    </source>
</evidence>
<keyword evidence="10 14" id="KW-1133">Transmembrane helix</keyword>
<proteinExistence type="inferred from homology"/>
<keyword evidence="8" id="KW-0547">Nucleotide-binding</keyword>
<feature type="chain" id="PRO_5042251873" description="Protein kinase domain-containing protein" evidence="15">
    <location>
        <begin position="25"/>
        <end position="686"/>
    </location>
</feature>
<evidence type="ECO:0000256" key="5">
    <source>
        <dbReference type="ARBA" id="ARBA00022692"/>
    </source>
</evidence>
<evidence type="ECO:0000256" key="13">
    <source>
        <dbReference type="ARBA" id="ARBA00023180"/>
    </source>
</evidence>
<feature type="signal peptide" evidence="15">
    <location>
        <begin position="1"/>
        <end position="24"/>
    </location>
</feature>
<keyword evidence="13" id="KW-0325">Glycoprotein</keyword>